<reference evidence="3 4" key="2">
    <citation type="submission" date="2018-11" db="EMBL/GenBank/DDBJ databases">
        <authorList>
            <consortium name="Pathogen Informatics"/>
        </authorList>
    </citation>
    <scope>NUCLEOTIDE SEQUENCE [LARGE SCALE GENOMIC DNA]</scope>
</reference>
<dbReference type="InterPro" id="IPR051569">
    <property type="entry name" value="SHANK"/>
</dbReference>
<dbReference type="Proteomes" id="UP000276776">
    <property type="component" value="Unassembled WGS sequence"/>
</dbReference>
<organism evidence="5">
    <name type="scientific">Thelazia callipaeda</name>
    <name type="common">Oriental eyeworm</name>
    <name type="synonym">Parasitic nematode</name>
    <dbReference type="NCBI Taxonomy" id="103827"/>
    <lineage>
        <taxon>Eukaryota</taxon>
        <taxon>Metazoa</taxon>
        <taxon>Ecdysozoa</taxon>
        <taxon>Nematoda</taxon>
        <taxon>Chromadorea</taxon>
        <taxon>Rhabditida</taxon>
        <taxon>Spirurina</taxon>
        <taxon>Spiruromorpha</taxon>
        <taxon>Thelazioidea</taxon>
        <taxon>Thelaziidae</taxon>
        <taxon>Thelazia</taxon>
    </lineage>
</organism>
<dbReference type="GO" id="GO:0043197">
    <property type="term" value="C:dendritic spine"/>
    <property type="evidence" value="ECO:0007669"/>
    <property type="project" value="TreeGrafter"/>
</dbReference>
<dbReference type="Gene3D" id="2.30.42.10">
    <property type="match status" value="1"/>
</dbReference>
<keyword evidence="1" id="KW-0040">ANK repeat</keyword>
<protein>
    <submittedName>
        <fullName evidence="5">PDZ domain-containing protein</fullName>
    </submittedName>
</protein>
<proteinExistence type="predicted"/>
<dbReference type="InterPro" id="IPR001478">
    <property type="entry name" value="PDZ"/>
</dbReference>
<dbReference type="OMA" id="CISEMAP"/>
<evidence type="ECO:0000313" key="3">
    <source>
        <dbReference type="EMBL" id="VDM98401.1"/>
    </source>
</evidence>
<dbReference type="SMART" id="SM00248">
    <property type="entry name" value="ANK"/>
    <property type="match status" value="6"/>
</dbReference>
<dbReference type="GO" id="GO:0030160">
    <property type="term" value="F:synaptic receptor adaptor activity"/>
    <property type="evidence" value="ECO:0007669"/>
    <property type="project" value="TreeGrafter"/>
</dbReference>
<keyword evidence="4" id="KW-1185">Reference proteome</keyword>
<dbReference type="GO" id="GO:0045211">
    <property type="term" value="C:postsynaptic membrane"/>
    <property type="evidence" value="ECO:0007669"/>
    <property type="project" value="TreeGrafter"/>
</dbReference>
<dbReference type="PROSITE" id="PS50297">
    <property type="entry name" value="ANK_REP_REGION"/>
    <property type="match status" value="3"/>
</dbReference>
<gene>
    <name evidence="3" type="ORF">TCLT_LOCUS2446</name>
</gene>
<evidence type="ECO:0000313" key="4">
    <source>
        <dbReference type="Proteomes" id="UP000276776"/>
    </source>
</evidence>
<dbReference type="Pfam" id="PF12796">
    <property type="entry name" value="Ank_2"/>
    <property type="match status" value="2"/>
</dbReference>
<sequence length="538" mass="60278">MTDGDMLNIQIFIPEHQIQRCLPVHLDEKVWEIKERLIQSLQNKLPQSFNYGLFLPPCDGRAGKFLLEDRPVREYPFHDCVPYLELKYKKRVYRMLNMDEKQLEKLHTKSNLKKFLNHIALGQLKKVEEMCSAGFDPNFHDNEGKTPLTMVCSLPHSENFIKALVEHGAHLDFRNSDGQTAMHKAAYWSLTENVNCLLELGASPNYRDPLGLTPLYYNMLHSTSKASIAQMLLYNYSDISVTDLDGNHEIHQACKNGLTQHVDYLIYYGGEMDAQNINGNTPLHVCAIHNRPDCARLLLFRGANPTLMNKQGQLALDIAQILGSHETAEVILNHDPQTTVPYNVKPTFNPRRRSSALFGRRSSSQASLCSSEYRAVVPSSPTPSHMSICSYKTCPGDVGDGYGTMRRYPAYQLMNVNGLEVNKPRTVVIPRDSKGGFGFVLRGATKVGNFTPTLLNPALQKFEGIDLQGMAMKAGLKPGDFLLQVNDVDVRQAPHDQVHKLIQSSGSTVTLKVVTVDRSSFNFRVAQTMPGNMARAGS</sequence>
<dbReference type="InterPro" id="IPR002110">
    <property type="entry name" value="Ankyrin_rpt"/>
</dbReference>
<feature type="repeat" description="ANK" evidence="1">
    <location>
        <begin position="177"/>
        <end position="209"/>
    </location>
</feature>
<dbReference type="CDD" id="cd17091">
    <property type="entry name" value="FERM_F0_SHANK"/>
    <property type="match status" value="1"/>
</dbReference>
<dbReference type="InterPro" id="IPR036034">
    <property type="entry name" value="PDZ_sf"/>
</dbReference>
<feature type="repeat" description="ANK" evidence="1">
    <location>
        <begin position="143"/>
        <end position="176"/>
    </location>
</feature>
<dbReference type="EMBL" id="UYYF01000504">
    <property type="protein sequence ID" value="VDM98401.1"/>
    <property type="molecule type" value="Genomic_DNA"/>
</dbReference>
<evidence type="ECO:0000313" key="5">
    <source>
        <dbReference type="WBParaSite" id="TCLT_0000244501-mRNA-1"/>
    </source>
</evidence>
<dbReference type="SUPFAM" id="SSF50156">
    <property type="entry name" value="PDZ domain-like"/>
    <property type="match status" value="1"/>
</dbReference>
<dbReference type="Gene3D" id="1.25.40.20">
    <property type="entry name" value="Ankyrin repeat-containing domain"/>
    <property type="match status" value="2"/>
</dbReference>
<reference evidence="5" key="1">
    <citation type="submission" date="2017-02" db="UniProtKB">
        <authorList>
            <consortium name="WormBaseParasite"/>
        </authorList>
    </citation>
    <scope>IDENTIFICATION</scope>
</reference>
<dbReference type="GO" id="GO:0014069">
    <property type="term" value="C:postsynaptic density"/>
    <property type="evidence" value="ECO:0007669"/>
    <property type="project" value="TreeGrafter"/>
</dbReference>
<name>A0A0N5CQE5_THECL</name>
<dbReference type="Pfam" id="PF00595">
    <property type="entry name" value="PDZ"/>
    <property type="match status" value="1"/>
</dbReference>
<dbReference type="SMART" id="SM00228">
    <property type="entry name" value="PDZ"/>
    <property type="match status" value="1"/>
</dbReference>
<dbReference type="PANTHER" id="PTHR24135:SF28">
    <property type="entry name" value="LD13733P"/>
    <property type="match status" value="1"/>
</dbReference>
<dbReference type="InterPro" id="IPR036770">
    <property type="entry name" value="Ankyrin_rpt-contain_sf"/>
</dbReference>
<feature type="repeat" description="ANK" evidence="1">
    <location>
        <begin position="245"/>
        <end position="277"/>
    </location>
</feature>
<dbReference type="AlphaFoldDB" id="A0A0N5CQE5"/>
<dbReference type="WBParaSite" id="TCLT_0000244501-mRNA-1">
    <property type="protein sequence ID" value="TCLT_0000244501-mRNA-1"/>
    <property type="gene ID" value="TCLT_0000244501"/>
</dbReference>
<evidence type="ECO:0000256" key="1">
    <source>
        <dbReference type="PROSITE-ProRule" id="PRU00023"/>
    </source>
</evidence>
<feature type="repeat" description="ANK" evidence="1">
    <location>
        <begin position="278"/>
        <end position="310"/>
    </location>
</feature>
<evidence type="ECO:0000259" key="2">
    <source>
        <dbReference type="PROSITE" id="PS50106"/>
    </source>
</evidence>
<dbReference type="PROSITE" id="PS50088">
    <property type="entry name" value="ANK_REPEAT"/>
    <property type="match status" value="4"/>
</dbReference>
<dbReference type="GO" id="GO:0035255">
    <property type="term" value="F:ionotropic glutamate receptor binding"/>
    <property type="evidence" value="ECO:0007669"/>
    <property type="project" value="TreeGrafter"/>
</dbReference>
<feature type="domain" description="PDZ" evidence="2">
    <location>
        <begin position="426"/>
        <end position="517"/>
    </location>
</feature>
<dbReference type="Gene3D" id="3.10.20.90">
    <property type="entry name" value="Phosphatidylinositol 3-kinase Catalytic Subunit, Chain A, domain 1"/>
    <property type="match status" value="1"/>
</dbReference>
<dbReference type="STRING" id="103827.A0A0N5CQE5"/>
<dbReference type="SUPFAM" id="SSF48403">
    <property type="entry name" value="Ankyrin repeat"/>
    <property type="match status" value="1"/>
</dbReference>
<dbReference type="OrthoDB" id="445896at2759"/>
<dbReference type="PANTHER" id="PTHR24135">
    <property type="entry name" value="SH3 AND MULTIPLE ANKYRIN REPEAT DOMAINS PROTEIN"/>
    <property type="match status" value="1"/>
</dbReference>
<dbReference type="PROSITE" id="PS50106">
    <property type="entry name" value="PDZ"/>
    <property type="match status" value="1"/>
</dbReference>
<accession>A0A0N5CQE5</accession>